<reference evidence="2 3" key="1">
    <citation type="submission" date="2013-06" db="EMBL/GenBank/DDBJ databases">
        <authorList>
            <person name="Weinstock G."/>
            <person name="Sodergren E."/>
            <person name="Clifton S."/>
            <person name="Fulton L."/>
            <person name="Fulton B."/>
            <person name="Courtney L."/>
            <person name="Fronick C."/>
            <person name="Harrison M."/>
            <person name="Strong C."/>
            <person name="Farmer C."/>
            <person name="Delahaunty K."/>
            <person name="Markovic C."/>
            <person name="Hall O."/>
            <person name="Minx P."/>
            <person name="Tomlinson C."/>
            <person name="Mitreva M."/>
            <person name="Nelson J."/>
            <person name="Hou S."/>
            <person name="Wollam A."/>
            <person name="Pepin K.H."/>
            <person name="Johnson M."/>
            <person name="Bhonagiri V."/>
            <person name="Nash W.E."/>
            <person name="Warren W."/>
            <person name="Chinwalla A."/>
            <person name="Mardis E.R."/>
            <person name="Wilson R.K."/>
        </authorList>
    </citation>
    <scope>NUCLEOTIDE SEQUENCE [LARGE SCALE GENOMIC DNA]</scope>
    <source>
        <strain evidence="2 3">ATCC 51271</strain>
    </source>
</reference>
<dbReference type="PANTHER" id="PTHR43283:SF7">
    <property type="entry name" value="BETA-LACTAMASE-RELATED DOMAIN-CONTAINING PROTEIN"/>
    <property type="match status" value="1"/>
</dbReference>
<name>V2Y5F8_9FIRM</name>
<comment type="caution">
    <text evidence="2">The sequence shown here is derived from an EMBL/GenBank/DDBJ whole genome shotgun (WGS) entry which is preliminary data.</text>
</comment>
<evidence type="ECO:0000259" key="1">
    <source>
        <dbReference type="Pfam" id="PF00144"/>
    </source>
</evidence>
<dbReference type="PANTHER" id="PTHR43283">
    <property type="entry name" value="BETA-LACTAMASE-RELATED"/>
    <property type="match status" value="1"/>
</dbReference>
<dbReference type="eggNOG" id="COG1680">
    <property type="taxonomic scope" value="Bacteria"/>
</dbReference>
<dbReference type="SUPFAM" id="SSF56601">
    <property type="entry name" value="beta-lactamase/transpeptidase-like"/>
    <property type="match status" value="1"/>
</dbReference>
<dbReference type="Pfam" id="PF00144">
    <property type="entry name" value="Beta-lactamase"/>
    <property type="match status" value="1"/>
</dbReference>
<accession>V2Y5F8</accession>
<keyword evidence="3" id="KW-1185">Reference proteome</keyword>
<dbReference type="OrthoDB" id="9773047at2"/>
<dbReference type="RefSeq" id="WP_023354366.1">
    <property type="nucleotide sequence ID" value="NZ_KI535367.1"/>
</dbReference>
<evidence type="ECO:0000313" key="2">
    <source>
        <dbReference type="EMBL" id="ESL03327.1"/>
    </source>
</evidence>
<organism evidence="2 3">
    <name type="scientific">Catonella morbi ATCC 51271</name>
    <dbReference type="NCBI Taxonomy" id="592026"/>
    <lineage>
        <taxon>Bacteria</taxon>
        <taxon>Bacillati</taxon>
        <taxon>Bacillota</taxon>
        <taxon>Clostridia</taxon>
        <taxon>Lachnospirales</taxon>
        <taxon>Lachnospiraceae</taxon>
        <taxon>Catonella</taxon>
    </lineage>
</organism>
<gene>
    <name evidence="2" type="ORF">GCWU0000282_001487</name>
</gene>
<protein>
    <submittedName>
        <fullName evidence="2">Beta-lactamase</fullName>
    </submittedName>
</protein>
<dbReference type="InterPro" id="IPR001466">
    <property type="entry name" value="Beta-lactam-related"/>
</dbReference>
<dbReference type="Proteomes" id="UP000018227">
    <property type="component" value="Unassembled WGS sequence"/>
</dbReference>
<dbReference type="HOGENOM" id="CLU_030169_3_2_9"/>
<dbReference type="STRING" id="592026.GCWU0000282_001487"/>
<feature type="domain" description="Beta-lactamase-related" evidence="1">
    <location>
        <begin position="78"/>
        <end position="326"/>
    </location>
</feature>
<dbReference type="EMBL" id="ACIL03000012">
    <property type="protein sequence ID" value="ESL03327.1"/>
    <property type="molecule type" value="Genomic_DNA"/>
</dbReference>
<dbReference type="AlphaFoldDB" id="V2Y5F8"/>
<dbReference type="InterPro" id="IPR050789">
    <property type="entry name" value="Diverse_Enzym_Activities"/>
</dbReference>
<dbReference type="Gene3D" id="3.40.710.10">
    <property type="entry name" value="DD-peptidase/beta-lactamase superfamily"/>
    <property type="match status" value="1"/>
</dbReference>
<proteinExistence type="predicted"/>
<evidence type="ECO:0000313" key="3">
    <source>
        <dbReference type="Proteomes" id="UP000018227"/>
    </source>
</evidence>
<dbReference type="InterPro" id="IPR012338">
    <property type="entry name" value="Beta-lactam/transpept-like"/>
</dbReference>
<sequence length="597" mass="67270">MANFERALASLLFEILTGKTGNLGKTTFVPEKPAFNWNKKDGEPLLRSTPEAEGVPSAFLYNFLSELGASKKINLHHFLVVRHGKIISETSFSPYRKGEWHTTYSMSKTFTGMAIGLLVDEGKLKLTDRIADIFGNFTNIWQMMKLRDLNVEHLLTMTSAVNFNEGGALAGDDWVKNFLNSSPSEQPGKTFAYNSMNSYLLSAIVTRLAGKTMYEFLQERIFDKLGINQCFWETSPEGVTKGGWGMFIRPEDAAKLGLLYLNKGKWKDEQLISEKFVTKATSKQVDNDHFGYGYQLWMGSRKGSYVFNGMMGQDVHVYPDLDMIVVNFAGDAEVFQTGQADGIIDKYMTSLTLSDNPLPENPVGYANLIKLSEELESGAFNRKPLMAGGWGKRDNLRTPVSSRNKPHPLKHDFFVWLDGREYELEDKSQGVFPLLLQLLHNNFTEGMSEVGFVYVNHTLYVKLKEGDEIHRLKVGFHKPAYSTINLKGEPYNVAVKGEYTENEEHENVLKLELSFTEETAKRIIKIHFTDDEILFEMDETPGKGFISKGMEVSMNQIMNSNFIVKKALGTGADTIIKGAVMNKISPYTRGKLILTGR</sequence>